<dbReference type="InterPro" id="IPR044839">
    <property type="entry name" value="NDR1-like"/>
</dbReference>
<dbReference type="SUPFAM" id="SSF117070">
    <property type="entry name" value="LEA14-like"/>
    <property type="match status" value="1"/>
</dbReference>
<evidence type="ECO:0000259" key="6">
    <source>
        <dbReference type="Pfam" id="PF03168"/>
    </source>
</evidence>
<reference evidence="7" key="2">
    <citation type="submission" date="2023-06" db="EMBL/GenBank/DDBJ databases">
        <authorList>
            <person name="Ma L."/>
            <person name="Liu K.-W."/>
            <person name="Li Z."/>
            <person name="Hsiao Y.-Y."/>
            <person name="Qi Y."/>
            <person name="Fu T."/>
            <person name="Tang G."/>
            <person name="Zhang D."/>
            <person name="Sun W.-H."/>
            <person name="Liu D.-K."/>
            <person name="Li Y."/>
            <person name="Chen G.-Z."/>
            <person name="Liu X.-D."/>
            <person name="Liao X.-Y."/>
            <person name="Jiang Y.-T."/>
            <person name="Yu X."/>
            <person name="Hao Y."/>
            <person name="Huang J."/>
            <person name="Zhao X.-W."/>
            <person name="Ke S."/>
            <person name="Chen Y.-Y."/>
            <person name="Wu W.-L."/>
            <person name="Hsu J.-L."/>
            <person name="Lin Y.-F."/>
            <person name="Huang M.-D."/>
            <person name="Li C.-Y."/>
            <person name="Huang L."/>
            <person name="Wang Z.-W."/>
            <person name="Zhao X."/>
            <person name="Zhong W.-Y."/>
            <person name="Peng D.-H."/>
            <person name="Ahmad S."/>
            <person name="Lan S."/>
            <person name="Zhang J.-S."/>
            <person name="Tsai W.-C."/>
            <person name="Van De Peer Y."/>
            <person name="Liu Z.-J."/>
        </authorList>
    </citation>
    <scope>NUCLEOTIDE SEQUENCE</scope>
    <source>
        <strain evidence="7">CP</strain>
        <tissue evidence="7">Leaves</tissue>
    </source>
</reference>
<feature type="domain" description="Late embryogenesis abundant protein LEA-2 subgroup" evidence="6">
    <location>
        <begin position="74"/>
        <end position="154"/>
    </location>
</feature>
<evidence type="ECO:0000256" key="3">
    <source>
        <dbReference type="ARBA" id="ARBA00022989"/>
    </source>
</evidence>
<dbReference type="Pfam" id="PF03168">
    <property type="entry name" value="LEA_2"/>
    <property type="match status" value="1"/>
</dbReference>
<dbReference type="GO" id="GO:0098542">
    <property type="term" value="P:defense response to other organism"/>
    <property type="evidence" value="ECO:0007669"/>
    <property type="project" value="InterPro"/>
</dbReference>
<dbReference type="PANTHER" id="PTHR31234">
    <property type="entry name" value="LATE EMBRYOGENESIS ABUNDANT (LEA) HYDROXYPROLINE-RICH GLYCOPROTEIN FAMILY"/>
    <property type="match status" value="1"/>
</dbReference>
<sequence>MDSPSKKSIYECVAFSLLIAYLFTTFIVVVVLANGKSPRFNIDRIYIQEFNLTSSSSSSSSSDNPLAMLTEIEISITNPNKIGYNNIDAGGNVTIYYNTIPLGTGLMPKLELAAHKTKTVPMTLMGRVLSNDWKEILVLSKGKYTFDVDLKVPLHMISTTGKSIIERQINIKSHCGVVVDMPMAEDSKVISGSCASR</sequence>
<dbReference type="GO" id="GO:0016020">
    <property type="term" value="C:membrane"/>
    <property type="evidence" value="ECO:0007669"/>
    <property type="project" value="UniProtKB-SubCell"/>
</dbReference>
<name>A0AAV9CKA1_ACOCL</name>
<gene>
    <name evidence="7" type="ORF">QJS10_CPB18g02085</name>
</gene>
<accession>A0AAV9CKA1</accession>
<evidence type="ECO:0000313" key="8">
    <source>
        <dbReference type="Proteomes" id="UP001180020"/>
    </source>
</evidence>
<keyword evidence="8" id="KW-1185">Reference proteome</keyword>
<dbReference type="AlphaFoldDB" id="A0AAV9CKA1"/>
<evidence type="ECO:0000256" key="2">
    <source>
        <dbReference type="ARBA" id="ARBA00022692"/>
    </source>
</evidence>
<dbReference type="InterPro" id="IPR004864">
    <property type="entry name" value="LEA_2"/>
</dbReference>
<evidence type="ECO:0000256" key="4">
    <source>
        <dbReference type="ARBA" id="ARBA00023136"/>
    </source>
</evidence>
<keyword evidence="3 5" id="KW-1133">Transmembrane helix</keyword>
<feature type="transmembrane region" description="Helical" evidence="5">
    <location>
        <begin position="12"/>
        <end position="33"/>
    </location>
</feature>
<dbReference type="Gene3D" id="2.60.40.1820">
    <property type="match status" value="1"/>
</dbReference>
<evidence type="ECO:0000313" key="7">
    <source>
        <dbReference type="EMBL" id="KAK1289227.1"/>
    </source>
</evidence>
<dbReference type="Proteomes" id="UP001180020">
    <property type="component" value="Unassembled WGS sequence"/>
</dbReference>
<keyword evidence="2 5" id="KW-0812">Transmembrane</keyword>
<protein>
    <recommendedName>
        <fullName evidence="6">Late embryogenesis abundant protein LEA-2 subgroup domain-containing protein</fullName>
    </recommendedName>
</protein>
<comment type="caution">
    <text evidence="7">The sequence shown here is derived from an EMBL/GenBank/DDBJ whole genome shotgun (WGS) entry which is preliminary data.</text>
</comment>
<keyword evidence="4 5" id="KW-0472">Membrane</keyword>
<organism evidence="7 8">
    <name type="scientific">Acorus calamus</name>
    <name type="common">Sweet flag</name>
    <dbReference type="NCBI Taxonomy" id="4465"/>
    <lineage>
        <taxon>Eukaryota</taxon>
        <taxon>Viridiplantae</taxon>
        <taxon>Streptophyta</taxon>
        <taxon>Embryophyta</taxon>
        <taxon>Tracheophyta</taxon>
        <taxon>Spermatophyta</taxon>
        <taxon>Magnoliopsida</taxon>
        <taxon>Liliopsida</taxon>
        <taxon>Acoraceae</taxon>
        <taxon>Acorus</taxon>
    </lineage>
</organism>
<dbReference type="EMBL" id="JAUJYO010000018">
    <property type="protein sequence ID" value="KAK1289227.1"/>
    <property type="molecule type" value="Genomic_DNA"/>
</dbReference>
<evidence type="ECO:0000256" key="1">
    <source>
        <dbReference type="ARBA" id="ARBA00004167"/>
    </source>
</evidence>
<reference evidence="7" key="1">
    <citation type="journal article" date="2023" name="Nat. Commun.">
        <title>Diploid and tetraploid genomes of Acorus and the evolution of monocots.</title>
        <authorList>
            <person name="Ma L."/>
            <person name="Liu K.W."/>
            <person name="Li Z."/>
            <person name="Hsiao Y.Y."/>
            <person name="Qi Y."/>
            <person name="Fu T."/>
            <person name="Tang G.D."/>
            <person name="Zhang D."/>
            <person name="Sun W.H."/>
            <person name="Liu D.K."/>
            <person name="Li Y."/>
            <person name="Chen G.Z."/>
            <person name="Liu X.D."/>
            <person name="Liao X.Y."/>
            <person name="Jiang Y.T."/>
            <person name="Yu X."/>
            <person name="Hao Y."/>
            <person name="Huang J."/>
            <person name="Zhao X.W."/>
            <person name="Ke S."/>
            <person name="Chen Y.Y."/>
            <person name="Wu W.L."/>
            <person name="Hsu J.L."/>
            <person name="Lin Y.F."/>
            <person name="Huang M.D."/>
            <person name="Li C.Y."/>
            <person name="Huang L."/>
            <person name="Wang Z.W."/>
            <person name="Zhao X."/>
            <person name="Zhong W.Y."/>
            <person name="Peng D.H."/>
            <person name="Ahmad S."/>
            <person name="Lan S."/>
            <person name="Zhang J.S."/>
            <person name="Tsai W.C."/>
            <person name="Van de Peer Y."/>
            <person name="Liu Z.J."/>
        </authorList>
    </citation>
    <scope>NUCLEOTIDE SEQUENCE</scope>
    <source>
        <strain evidence="7">CP</strain>
    </source>
</reference>
<comment type="subcellular location">
    <subcellularLocation>
        <location evidence="1">Membrane</location>
        <topology evidence="1">Single-pass membrane protein</topology>
    </subcellularLocation>
</comment>
<dbReference type="PANTHER" id="PTHR31234:SF2">
    <property type="entry name" value="OS05G0199100 PROTEIN"/>
    <property type="match status" value="1"/>
</dbReference>
<evidence type="ECO:0000256" key="5">
    <source>
        <dbReference type="SAM" id="Phobius"/>
    </source>
</evidence>
<proteinExistence type="predicted"/>